<organism evidence="7 8">
    <name type="scientific">Capsella rubella</name>
    <dbReference type="NCBI Taxonomy" id="81985"/>
    <lineage>
        <taxon>Eukaryota</taxon>
        <taxon>Viridiplantae</taxon>
        <taxon>Streptophyta</taxon>
        <taxon>Embryophyta</taxon>
        <taxon>Tracheophyta</taxon>
        <taxon>Spermatophyta</taxon>
        <taxon>Magnoliopsida</taxon>
        <taxon>eudicotyledons</taxon>
        <taxon>Gunneridae</taxon>
        <taxon>Pentapetalae</taxon>
        <taxon>rosids</taxon>
        <taxon>malvids</taxon>
        <taxon>Brassicales</taxon>
        <taxon>Brassicaceae</taxon>
        <taxon>Camelineae</taxon>
        <taxon>Capsella</taxon>
    </lineage>
</organism>
<dbReference type="Proteomes" id="UP000029121">
    <property type="component" value="Unassembled WGS sequence"/>
</dbReference>
<dbReference type="AlphaFoldDB" id="R0I8N3"/>
<comment type="subcellular location">
    <subcellularLocation>
        <location evidence="1">Nucleus</location>
    </subcellularLocation>
</comment>
<dbReference type="Pfam" id="PF02362">
    <property type="entry name" value="B3"/>
    <property type="match status" value="1"/>
</dbReference>
<dbReference type="InterPro" id="IPR015300">
    <property type="entry name" value="DNA-bd_pseudobarrel_sf"/>
</dbReference>
<keyword evidence="5" id="KW-0539">Nucleus</keyword>
<evidence type="ECO:0000259" key="6">
    <source>
        <dbReference type="Pfam" id="PF02362"/>
    </source>
</evidence>
<evidence type="ECO:0000313" key="7">
    <source>
        <dbReference type="EMBL" id="EOA32863.1"/>
    </source>
</evidence>
<keyword evidence="2" id="KW-0805">Transcription regulation</keyword>
<dbReference type="STRING" id="81985.R0I8N3"/>
<dbReference type="CDD" id="cd10017">
    <property type="entry name" value="B3_DNA"/>
    <property type="match status" value="1"/>
</dbReference>
<protein>
    <recommendedName>
        <fullName evidence="6">TF-B3 domain-containing protein</fullName>
    </recommendedName>
</protein>
<dbReference type="GO" id="GO:0005634">
    <property type="term" value="C:nucleus"/>
    <property type="evidence" value="ECO:0007669"/>
    <property type="project" value="UniProtKB-SubCell"/>
</dbReference>
<dbReference type="SUPFAM" id="SSF101936">
    <property type="entry name" value="DNA-binding pseudobarrel domain"/>
    <property type="match status" value="1"/>
</dbReference>
<dbReference type="InterPro" id="IPR003340">
    <property type="entry name" value="B3_DNA-bd"/>
</dbReference>
<dbReference type="eggNOG" id="ENOG502R1JP">
    <property type="taxonomic scope" value="Eukaryota"/>
</dbReference>
<sequence>MNTEDYDNPSLSPTRPRLLDLFPSQSVALDLFPCRSVVLDLFPCQSGDFARVVPSAARNERRVVSLAHFRNMPREERDNVSTELTLSIEGDIWKIKKTLSKSDVGIQTRLLIPKESANEHILKYLTEEEIKLVEDEGNRGLKITLFDTANKSTNQLCLKRWNSAGSYVLKSNWNKDFVEEKGLEAGKQIELFWNPYASRLHFRVLKN</sequence>
<evidence type="ECO:0000256" key="3">
    <source>
        <dbReference type="ARBA" id="ARBA00023125"/>
    </source>
</evidence>
<evidence type="ECO:0000256" key="5">
    <source>
        <dbReference type="ARBA" id="ARBA00023242"/>
    </source>
</evidence>
<proteinExistence type="predicted"/>
<dbReference type="EMBL" id="KB870807">
    <property type="protein sequence ID" value="EOA32863.1"/>
    <property type="molecule type" value="Genomic_DNA"/>
</dbReference>
<evidence type="ECO:0000313" key="8">
    <source>
        <dbReference type="Proteomes" id="UP000029121"/>
    </source>
</evidence>
<evidence type="ECO:0000256" key="2">
    <source>
        <dbReference type="ARBA" id="ARBA00023015"/>
    </source>
</evidence>
<evidence type="ECO:0000256" key="1">
    <source>
        <dbReference type="ARBA" id="ARBA00004123"/>
    </source>
</evidence>
<dbReference type="PANTHER" id="PTHR34269:SF11">
    <property type="entry name" value="B3 DOMAIN PROTEIN"/>
    <property type="match status" value="1"/>
</dbReference>
<dbReference type="GO" id="GO:0003677">
    <property type="term" value="F:DNA binding"/>
    <property type="evidence" value="ECO:0007669"/>
    <property type="project" value="UniProtKB-KW"/>
</dbReference>
<dbReference type="InterPro" id="IPR051442">
    <property type="entry name" value="B3_domain"/>
</dbReference>
<accession>R0I8N3</accession>
<feature type="domain" description="TF-B3" evidence="6">
    <location>
        <begin position="97"/>
        <end position="190"/>
    </location>
</feature>
<keyword evidence="3" id="KW-0238">DNA-binding</keyword>
<evidence type="ECO:0000256" key="4">
    <source>
        <dbReference type="ARBA" id="ARBA00023163"/>
    </source>
</evidence>
<dbReference type="Gene3D" id="2.40.330.10">
    <property type="entry name" value="DNA-binding pseudobarrel domain"/>
    <property type="match status" value="1"/>
</dbReference>
<gene>
    <name evidence="7" type="ORF">CARUB_v10016176mg</name>
</gene>
<reference evidence="8" key="1">
    <citation type="journal article" date="2013" name="Nat. Genet.">
        <title>The Capsella rubella genome and the genomic consequences of rapid mating system evolution.</title>
        <authorList>
            <person name="Slotte T."/>
            <person name="Hazzouri K.M."/>
            <person name="Agren J.A."/>
            <person name="Koenig D."/>
            <person name="Maumus F."/>
            <person name="Guo Y.L."/>
            <person name="Steige K."/>
            <person name="Platts A.E."/>
            <person name="Escobar J.S."/>
            <person name="Newman L.K."/>
            <person name="Wang W."/>
            <person name="Mandakova T."/>
            <person name="Vello E."/>
            <person name="Smith L.M."/>
            <person name="Henz S.R."/>
            <person name="Steffen J."/>
            <person name="Takuno S."/>
            <person name="Brandvain Y."/>
            <person name="Coop G."/>
            <person name="Andolfatto P."/>
            <person name="Hu T.T."/>
            <person name="Blanchette M."/>
            <person name="Clark R.M."/>
            <person name="Quesneville H."/>
            <person name="Nordborg M."/>
            <person name="Gaut B.S."/>
            <person name="Lysak M.A."/>
            <person name="Jenkins J."/>
            <person name="Grimwood J."/>
            <person name="Chapman J."/>
            <person name="Prochnik S."/>
            <person name="Shu S."/>
            <person name="Rokhsar D."/>
            <person name="Schmutz J."/>
            <person name="Weigel D."/>
            <person name="Wright S.I."/>
        </authorList>
    </citation>
    <scope>NUCLEOTIDE SEQUENCE [LARGE SCALE GENOMIC DNA]</scope>
    <source>
        <strain evidence="8">cv. Monte Gargano</strain>
    </source>
</reference>
<dbReference type="PANTHER" id="PTHR34269">
    <property type="entry name" value="TRANSCRIPTION FACTOR B3-DOMAIN FAMILY-RELATED"/>
    <property type="match status" value="1"/>
</dbReference>
<name>R0I8N3_9BRAS</name>
<keyword evidence="8" id="KW-1185">Reference proteome</keyword>
<keyword evidence="4" id="KW-0804">Transcription</keyword>